<reference evidence="2 3" key="1">
    <citation type="submission" date="2024-07" db="EMBL/GenBank/DDBJ databases">
        <title>Draft sequence of the Neodothiora populina.</title>
        <authorList>
            <person name="Drown D.D."/>
            <person name="Schuette U.S."/>
            <person name="Buechlein A.B."/>
            <person name="Rusch D.R."/>
            <person name="Winton L.W."/>
            <person name="Adams G.A."/>
        </authorList>
    </citation>
    <scope>NUCLEOTIDE SEQUENCE [LARGE SCALE GENOMIC DNA]</scope>
    <source>
        <strain evidence="2 3">CPC 39397</strain>
    </source>
</reference>
<sequence length="188" mass="21681">MQAFRRSAARSAQAAKSYSRQSQRRWAHDAHHDTHSHAAAGPSEEKLGAKFWVGISLLPATFAFFHFRGDGSYEQRYWTRVIDGYHSDWAKKWQELNIIRSQTLEQAGADRNLFVNSASTRHVELKFPETFNSGSPWNVPAGSRANIDHAIAKYEKENYEQNAKKLQQLQDGTIPIEQDFVRNRYKWA</sequence>
<evidence type="ECO:0000313" key="3">
    <source>
        <dbReference type="Proteomes" id="UP001562354"/>
    </source>
</evidence>
<name>A0ABR3P9M1_9PEZI</name>
<dbReference type="EMBL" id="JBFMKM010000012">
    <property type="protein sequence ID" value="KAL1302425.1"/>
    <property type="molecule type" value="Genomic_DNA"/>
</dbReference>
<feature type="compositionally biased region" description="Low complexity" evidence="1">
    <location>
        <begin position="1"/>
        <end position="21"/>
    </location>
</feature>
<dbReference type="Proteomes" id="UP001562354">
    <property type="component" value="Unassembled WGS sequence"/>
</dbReference>
<evidence type="ECO:0008006" key="4">
    <source>
        <dbReference type="Google" id="ProtNLM"/>
    </source>
</evidence>
<feature type="region of interest" description="Disordered" evidence="1">
    <location>
        <begin position="1"/>
        <end position="41"/>
    </location>
</feature>
<protein>
    <recommendedName>
        <fullName evidence="4">NADH-ubiquinone oxidoreductase 17.8 kDa subunit</fullName>
    </recommendedName>
</protein>
<dbReference type="GeneID" id="95976520"/>
<keyword evidence="3" id="KW-1185">Reference proteome</keyword>
<dbReference type="InterPro" id="IPR034444">
    <property type="entry name" value="Nuo17.8"/>
</dbReference>
<evidence type="ECO:0000256" key="1">
    <source>
        <dbReference type="SAM" id="MobiDB-lite"/>
    </source>
</evidence>
<evidence type="ECO:0000313" key="2">
    <source>
        <dbReference type="EMBL" id="KAL1302425.1"/>
    </source>
</evidence>
<feature type="compositionally biased region" description="Basic and acidic residues" evidence="1">
    <location>
        <begin position="26"/>
        <end position="36"/>
    </location>
</feature>
<gene>
    <name evidence="2" type="ORF">AAFC00_002818</name>
</gene>
<dbReference type="RefSeq" id="XP_069198701.1">
    <property type="nucleotide sequence ID" value="XM_069342197.1"/>
</dbReference>
<organism evidence="2 3">
    <name type="scientific">Neodothiora populina</name>
    <dbReference type="NCBI Taxonomy" id="2781224"/>
    <lineage>
        <taxon>Eukaryota</taxon>
        <taxon>Fungi</taxon>
        <taxon>Dikarya</taxon>
        <taxon>Ascomycota</taxon>
        <taxon>Pezizomycotina</taxon>
        <taxon>Dothideomycetes</taxon>
        <taxon>Dothideomycetidae</taxon>
        <taxon>Dothideales</taxon>
        <taxon>Dothioraceae</taxon>
        <taxon>Neodothiora</taxon>
    </lineage>
</organism>
<accession>A0ABR3P9M1</accession>
<dbReference type="PANTHER" id="PTHR42100">
    <property type="entry name" value="OXIDOREDUCTASE 178 KDA SUBUNIT, PUTATIVE (AFU_ORTHOLOGUE AFUA_8G04320)-RELATED"/>
    <property type="match status" value="1"/>
</dbReference>
<comment type="caution">
    <text evidence="2">The sequence shown here is derived from an EMBL/GenBank/DDBJ whole genome shotgun (WGS) entry which is preliminary data.</text>
</comment>
<proteinExistence type="predicted"/>
<dbReference type="PANTHER" id="PTHR42100:SF1">
    <property type="entry name" value="OXIDOREDUCTASE 178 KDA SUBUNIT, PUTATIVE (AFU_ORTHOLOGUE AFUA_8G04320)-RELATED"/>
    <property type="match status" value="1"/>
</dbReference>